<keyword evidence="3" id="KW-0732">Signal</keyword>
<feature type="transmembrane region" description="Helical" evidence="2">
    <location>
        <begin position="292"/>
        <end position="312"/>
    </location>
</feature>
<evidence type="ECO:0000313" key="4">
    <source>
        <dbReference type="EMBL" id="SHN47787.1"/>
    </source>
</evidence>
<proteinExistence type="predicted"/>
<feature type="region of interest" description="Disordered" evidence="1">
    <location>
        <begin position="250"/>
        <end position="284"/>
    </location>
</feature>
<keyword evidence="5" id="KW-1185">Reference proteome</keyword>
<dbReference type="NCBIfam" id="TIGR01167">
    <property type="entry name" value="LPXTG_anchor"/>
    <property type="match status" value="1"/>
</dbReference>
<dbReference type="EMBL" id="FRCS01000028">
    <property type="protein sequence ID" value="SHN47787.1"/>
    <property type="molecule type" value="Genomic_DNA"/>
</dbReference>
<accession>A0A1M7RN74</accession>
<evidence type="ECO:0000256" key="1">
    <source>
        <dbReference type="SAM" id="MobiDB-lite"/>
    </source>
</evidence>
<feature type="signal peptide" evidence="3">
    <location>
        <begin position="1"/>
        <end position="20"/>
    </location>
</feature>
<dbReference type="Proteomes" id="UP000184440">
    <property type="component" value="Unassembled WGS sequence"/>
</dbReference>
<dbReference type="STRING" id="134849.SAMN05443668_12817"/>
<evidence type="ECO:0000256" key="2">
    <source>
        <dbReference type="SAM" id="Phobius"/>
    </source>
</evidence>
<evidence type="ECO:0000256" key="3">
    <source>
        <dbReference type="SAM" id="SignalP"/>
    </source>
</evidence>
<keyword evidence="2" id="KW-0472">Membrane</keyword>
<protein>
    <submittedName>
        <fullName evidence="4">LPXTG-motif cell wall anchor domain-containing protein</fullName>
    </submittedName>
</protein>
<keyword evidence="2" id="KW-0812">Transmembrane</keyword>
<name>A0A1M7RN74_9ACTN</name>
<reference evidence="4 5" key="1">
    <citation type="submission" date="2016-11" db="EMBL/GenBank/DDBJ databases">
        <authorList>
            <person name="Jaros S."/>
            <person name="Januszkiewicz K."/>
            <person name="Wedrychowicz H."/>
        </authorList>
    </citation>
    <scope>NUCLEOTIDE SEQUENCE [LARGE SCALE GENOMIC DNA]</scope>
    <source>
        <strain evidence="4 5">DSM 46144</strain>
    </source>
</reference>
<dbReference type="AlphaFoldDB" id="A0A1M7RN74"/>
<keyword evidence="2" id="KW-1133">Transmembrane helix</keyword>
<evidence type="ECO:0000313" key="5">
    <source>
        <dbReference type="Proteomes" id="UP000184440"/>
    </source>
</evidence>
<feature type="compositionally biased region" description="Low complexity" evidence="1">
    <location>
        <begin position="257"/>
        <end position="279"/>
    </location>
</feature>
<sequence length="319" mass="33544">MVTGLVTMGAVALTAAPANAHENYVKGTAECVDGRYVVEWTVQNLDEEHDEKLTVSFEPTGSETEIADEIKAGESIKGTQKLPKGSRGIKDKDGRDVAKIYVKGVFLDKDGKPAFKEDGKTPLVHEEWVDVPLPGTCGDVKPSETPAPDKPSASIVLSCEAFSIELVNPTDKTVKFRVFIKLDDDKPLTEEFRVDAGEKLTLPADLDKEDAGSVGKVSEEGELEFSKIKVAVAVRDQKLAEKSLDLATCEDGAEPTASPSVSASVAPGGDASPSVSPAADSEDSLPVTGASLGGLIAAAALVLGLGVAMVVVTRRRKRA</sequence>
<gene>
    <name evidence="4" type="ORF">SAMN05443668_12817</name>
</gene>
<feature type="chain" id="PRO_5012297220" evidence="3">
    <location>
        <begin position="21"/>
        <end position="319"/>
    </location>
</feature>
<organism evidence="4 5">
    <name type="scientific">Cryptosporangium aurantiacum</name>
    <dbReference type="NCBI Taxonomy" id="134849"/>
    <lineage>
        <taxon>Bacteria</taxon>
        <taxon>Bacillati</taxon>
        <taxon>Actinomycetota</taxon>
        <taxon>Actinomycetes</taxon>
        <taxon>Cryptosporangiales</taxon>
        <taxon>Cryptosporangiaceae</taxon>
        <taxon>Cryptosporangium</taxon>
    </lineage>
</organism>